<evidence type="ECO:0000256" key="11">
    <source>
        <dbReference type="ARBA" id="ARBA00023444"/>
    </source>
</evidence>
<evidence type="ECO:0000313" key="14">
    <source>
        <dbReference type="Proteomes" id="UP000461670"/>
    </source>
</evidence>
<dbReference type="Proteomes" id="UP000461670">
    <property type="component" value="Unassembled WGS sequence"/>
</dbReference>
<dbReference type="PANTHER" id="PTHR35457:SF1">
    <property type="entry name" value="HEME A SYNTHASE"/>
    <property type="match status" value="1"/>
</dbReference>
<comment type="pathway">
    <text evidence="11">Porphyrin-containing compound metabolism.</text>
</comment>
<evidence type="ECO:0000256" key="3">
    <source>
        <dbReference type="ARBA" id="ARBA00022692"/>
    </source>
</evidence>
<evidence type="ECO:0000256" key="1">
    <source>
        <dbReference type="ARBA" id="ARBA00004141"/>
    </source>
</evidence>
<keyword evidence="3 12" id="KW-0812">Transmembrane</keyword>
<dbReference type="GO" id="GO:0006784">
    <property type="term" value="P:heme A biosynthetic process"/>
    <property type="evidence" value="ECO:0007669"/>
    <property type="project" value="InterPro"/>
</dbReference>
<dbReference type="GO" id="GO:0016491">
    <property type="term" value="F:oxidoreductase activity"/>
    <property type="evidence" value="ECO:0007669"/>
    <property type="project" value="UniProtKB-KW"/>
</dbReference>
<proteinExistence type="predicted"/>
<keyword evidence="8" id="KW-0350">Heme biosynthesis</keyword>
<dbReference type="InterPro" id="IPR003780">
    <property type="entry name" value="COX15/CtaA_fam"/>
</dbReference>
<evidence type="ECO:0000256" key="10">
    <source>
        <dbReference type="ARBA" id="ARBA00023157"/>
    </source>
</evidence>
<dbReference type="InterPro" id="IPR050450">
    <property type="entry name" value="COX15/CtaA_HemeA_synthase"/>
</dbReference>
<dbReference type="EMBL" id="WNDQ01000016">
    <property type="protein sequence ID" value="KAF1021945.1"/>
    <property type="molecule type" value="Genomic_DNA"/>
</dbReference>
<accession>A0A7V8FPT8</accession>
<comment type="caution">
    <text evidence="13">The sequence shown here is derived from an EMBL/GenBank/DDBJ whole genome shotgun (WGS) entry which is preliminary data.</text>
</comment>
<dbReference type="PANTHER" id="PTHR35457">
    <property type="entry name" value="HEME A SYNTHASE"/>
    <property type="match status" value="1"/>
</dbReference>
<evidence type="ECO:0000256" key="4">
    <source>
        <dbReference type="ARBA" id="ARBA00022723"/>
    </source>
</evidence>
<sequence length="376" mass="40584">MNDVQDLYNWAPVLRVMLMGIIVAVGPLAWIWLRNRQALPARRLRLLTLMTLFLTFDLVVFGAFTRLTDSGLGCPDWPGCYGFGSPVGAVHHISAAQAALPEGPVTHSKAWIEMVHRYLATGVGVLILTMTIGGWLERRRTGVSPWWPTFTLFWVLLQGAFGALTVTMKLFPLIVTAHLIGGLVLLVLLRVQAARFAQAHDGAKPVGLAPATRALLWAGAAALALQIALGGWVSTNYAVLACTDFPMCHGSWWPSMDFAQGFRLWRELGMTHDGNYIGFEALTAIHYSHRLFAYLAAALLAALAWRTWRTPGLAGHARALAALLALQVVTGVSNVVLDWPLLAAALHTAGAAGLTIVLTGMICGSRPARVRGGLST</sequence>
<evidence type="ECO:0000256" key="9">
    <source>
        <dbReference type="ARBA" id="ARBA00023136"/>
    </source>
</evidence>
<feature type="transmembrane region" description="Helical" evidence="12">
    <location>
        <begin position="343"/>
        <end position="363"/>
    </location>
</feature>
<feature type="transmembrane region" description="Helical" evidence="12">
    <location>
        <begin position="291"/>
        <end position="308"/>
    </location>
</feature>
<evidence type="ECO:0000256" key="6">
    <source>
        <dbReference type="ARBA" id="ARBA00023002"/>
    </source>
</evidence>
<keyword evidence="5 12" id="KW-1133">Transmembrane helix</keyword>
<evidence type="ECO:0000256" key="2">
    <source>
        <dbReference type="ARBA" id="ARBA00022475"/>
    </source>
</evidence>
<feature type="transmembrane region" description="Helical" evidence="12">
    <location>
        <begin position="12"/>
        <end position="32"/>
    </location>
</feature>
<organism evidence="13 14">
    <name type="scientific">Paracidovorax wautersii</name>
    <dbReference type="NCBI Taxonomy" id="1177982"/>
    <lineage>
        <taxon>Bacteria</taxon>
        <taxon>Pseudomonadati</taxon>
        <taxon>Pseudomonadota</taxon>
        <taxon>Betaproteobacteria</taxon>
        <taxon>Burkholderiales</taxon>
        <taxon>Comamonadaceae</taxon>
        <taxon>Paracidovorax</taxon>
    </lineage>
</organism>
<comment type="subcellular location">
    <subcellularLocation>
        <location evidence="1">Membrane</location>
        <topology evidence="1">Multi-pass membrane protein</topology>
    </subcellularLocation>
</comment>
<keyword evidence="6" id="KW-0560">Oxidoreductase</keyword>
<keyword evidence="9 12" id="KW-0472">Membrane</keyword>
<keyword evidence="7" id="KW-0408">Iron</keyword>
<feature type="transmembrane region" description="Helical" evidence="12">
    <location>
        <begin position="170"/>
        <end position="193"/>
    </location>
</feature>
<feature type="transmembrane region" description="Helical" evidence="12">
    <location>
        <begin position="320"/>
        <end position="337"/>
    </location>
</feature>
<evidence type="ECO:0000313" key="13">
    <source>
        <dbReference type="EMBL" id="KAF1021945.1"/>
    </source>
</evidence>
<evidence type="ECO:0000256" key="8">
    <source>
        <dbReference type="ARBA" id="ARBA00023133"/>
    </source>
</evidence>
<name>A0A7V8FPT8_9BURK</name>
<gene>
    <name evidence="13" type="primary">ctaA</name>
    <name evidence="13" type="ORF">GAK30_01447</name>
</gene>
<evidence type="ECO:0000256" key="7">
    <source>
        <dbReference type="ARBA" id="ARBA00023004"/>
    </source>
</evidence>
<feature type="transmembrane region" description="Helical" evidence="12">
    <location>
        <begin position="118"/>
        <end position="136"/>
    </location>
</feature>
<evidence type="ECO:0000256" key="12">
    <source>
        <dbReference type="SAM" id="Phobius"/>
    </source>
</evidence>
<keyword evidence="2" id="KW-1003">Cell membrane</keyword>
<keyword evidence="10" id="KW-1015">Disulfide bond</keyword>
<feature type="transmembrane region" description="Helical" evidence="12">
    <location>
        <begin position="44"/>
        <end position="64"/>
    </location>
</feature>
<reference evidence="14" key="1">
    <citation type="journal article" date="2020" name="MBio">
        <title>Horizontal gene transfer to a defensive symbiont with a reduced genome amongst a multipartite beetle microbiome.</title>
        <authorList>
            <person name="Waterworth S.C."/>
            <person name="Florez L.V."/>
            <person name="Rees E.R."/>
            <person name="Hertweck C."/>
            <person name="Kaltenpoth M."/>
            <person name="Kwan J.C."/>
        </authorList>
    </citation>
    <scope>NUCLEOTIDE SEQUENCE [LARGE SCALE GENOMIC DNA]</scope>
</reference>
<feature type="transmembrane region" description="Helical" evidence="12">
    <location>
        <begin position="143"/>
        <end position="164"/>
    </location>
</feature>
<keyword evidence="4" id="KW-0479">Metal-binding</keyword>
<protein>
    <submittedName>
        <fullName evidence="13">Heme A synthase</fullName>
    </submittedName>
</protein>
<dbReference type="GO" id="GO:0046872">
    <property type="term" value="F:metal ion binding"/>
    <property type="evidence" value="ECO:0007669"/>
    <property type="project" value="UniProtKB-KW"/>
</dbReference>
<feature type="transmembrane region" description="Helical" evidence="12">
    <location>
        <begin position="214"/>
        <end position="233"/>
    </location>
</feature>
<dbReference type="GO" id="GO:0016020">
    <property type="term" value="C:membrane"/>
    <property type="evidence" value="ECO:0007669"/>
    <property type="project" value="UniProtKB-SubCell"/>
</dbReference>
<evidence type="ECO:0000256" key="5">
    <source>
        <dbReference type="ARBA" id="ARBA00022989"/>
    </source>
</evidence>
<dbReference type="AlphaFoldDB" id="A0A7V8FPT8"/>
<dbReference type="Pfam" id="PF02628">
    <property type="entry name" value="COX15-CtaA"/>
    <property type="match status" value="1"/>
</dbReference>